<organism evidence="7 8">
    <name type="scientific">Amycolatopsis heterodermiae</name>
    <dbReference type="NCBI Taxonomy" id="3110235"/>
    <lineage>
        <taxon>Bacteria</taxon>
        <taxon>Bacillati</taxon>
        <taxon>Actinomycetota</taxon>
        <taxon>Actinomycetes</taxon>
        <taxon>Pseudonocardiales</taxon>
        <taxon>Pseudonocardiaceae</taxon>
        <taxon>Amycolatopsis</taxon>
    </lineage>
</organism>
<dbReference type="PANTHER" id="PTHR43619">
    <property type="entry name" value="S-ADENOSYL-L-METHIONINE-DEPENDENT METHYLTRANSFERASE YKTD-RELATED"/>
    <property type="match status" value="1"/>
</dbReference>
<evidence type="ECO:0000256" key="1">
    <source>
        <dbReference type="ARBA" id="ARBA00003907"/>
    </source>
</evidence>
<evidence type="ECO:0000256" key="6">
    <source>
        <dbReference type="RuleBase" id="RU362030"/>
    </source>
</evidence>
<dbReference type="InterPro" id="IPR007213">
    <property type="entry name" value="Ppm1/Ppm2/Tcmp"/>
</dbReference>
<evidence type="ECO:0000256" key="4">
    <source>
        <dbReference type="ARBA" id="ARBA00022679"/>
    </source>
</evidence>
<dbReference type="InterPro" id="IPR029063">
    <property type="entry name" value="SAM-dependent_MTases_sf"/>
</dbReference>
<keyword evidence="4 7" id="KW-0808">Transferase</keyword>
<protein>
    <recommendedName>
        <fullName evidence="6">S-adenosyl-L-methionine-dependent methyltransferase</fullName>
        <ecNumber evidence="6">2.1.1.-</ecNumber>
    </recommendedName>
</protein>
<keyword evidence="3 6" id="KW-0489">Methyltransferase</keyword>
<dbReference type="Pfam" id="PF04072">
    <property type="entry name" value="LCM"/>
    <property type="match status" value="1"/>
</dbReference>
<reference evidence="7 8" key="1">
    <citation type="submission" date="2023-12" db="EMBL/GenBank/DDBJ databases">
        <title>Amycolatopsis sp. V23-08.</title>
        <authorList>
            <person name="Somphong A."/>
        </authorList>
    </citation>
    <scope>NUCLEOTIDE SEQUENCE [LARGE SCALE GENOMIC DNA]</scope>
    <source>
        <strain evidence="7 8">V23-08</strain>
    </source>
</reference>
<keyword evidence="8" id="KW-1185">Reference proteome</keyword>
<dbReference type="Gene3D" id="3.40.50.150">
    <property type="entry name" value="Vaccinia Virus protein VP39"/>
    <property type="match status" value="1"/>
</dbReference>
<comment type="function">
    <text evidence="1 6">Exhibits S-adenosyl-L-methionine-dependent methyltransferase activity.</text>
</comment>
<evidence type="ECO:0000313" key="7">
    <source>
        <dbReference type="EMBL" id="MEA5366707.1"/>
    </source>
</evidence>
<dbReference type="SUPFAM" id="SSF53335">
    <property type="entry name" value="S-adenosyl-L-methionine-dependent methyltransferases"/>
    <property type="match status" value="1"/>
</dbReference>
<dbReference type="Proteomes" id="UP001304298">
    <property type="component" value="Unassembled WGS sequence"/>
</dbReference>
<evidence type="ECO:0000313" key="8">
    <source>
        <dbReference type="Proteomes" id="UP001304298"/>
    </source>
</evidence>
<sequence>MTHRQWDIVTSVGLTALAVAAARAVATESAGGLVDDPFAAEFVRAADPPKPLPTGPSDVDGDEMWRSMAAYMGLRSRFFDEVVVTSGAPQVVILAAGLDARAYRLDLDGRDVYEVDQPRVLEFKQQVLDDLGALPHCHRRPVAADLRDDWPAALEGAGFDRTRPTVWLAEGLLPYLPARAEEELFDLVHARSAPGSRFGVEQVPGGDVEGMNRSMEAMRAAERLGISMAGLLNTEPRRDPAAWLDGQGWRVTTDIADALAARYRRPLPAFLNDTMAKAELIRADLPLSLTKE</sequence>
<dbReference type="PANTHER" id="PTHR43619:SF2">
    <property type="entry name" value="S-ADENOSYL-L-METHIONINE-DEPENDENT METHYLTRANSFERASES SUPERFAMILY PROTEIN"/>
    <property type="match status" value="1"/>
</dbReference>
<proteinExistence type="inferred from homology"/>
<evidence type="ECO:0000256" key="2">
    <source>
        <dbReference type="ARBA" id="ARBA00008138"/>
    </source>
</evidence>
<dbReference type="EC" id="2.1.1.-" evidence="6"/>
<accession>A0ABU5RK87</accession>
<keyword evidence="5 6" id="KW-0949">S-adenosyl-L-methionine</keyword>
<dbReference type="NCBIfam" id="TIGR00027">
    <property type="entry name" value="mthyl_TIGR00027"/>
    <property type="match status" value="1"/>
</dbReference>
<dbReference type="GO" id="GO:0008168">
    <property type="term" value="F:methyltransferase activity"/>
    <property type="evidence" value="ECO:0007669"/>
    <property type="project" value="UniProtKB-KW"/>
</dbReference>
<dbReference type="EMBL" id="JAYFSI010000017">
    <property type="protein sequence ID" value="MEA5366707.1"/>
    <property type="molecule type" value="Genomic_DNA"/>
</dbReference>
<comment type="caution">
    <text evidence="7">The sequence shown here is derived from an EMBL/GenBank/DDBJ whole genome shotgun (WGS) entry which is preliminary data.</text>
</comment>
<dbReference type="GO" id="GO:0032259">
    <property type="term" value="P:methylation"/>
    <property type="evidence" value="ECO:0007669"/>
    <property type="project" value="UniProtKB-KW"/>
</dbReference>
<comment type="similarity">
    <text evidence="2 6">Belongs to the UPF0677 family.</text>
</comment>
<evidence type="ECO:0000256" key="3">
    <source>
        <dbReference type="ARBA" id="ARBA00022603"/>
    </source>
</evidence>
<evidence type="ECO:0000256" key="5">
    <source>
        <dbReference type="ARBA" id="ARBA00022691"/>
    </source>
</evidence>
<gene>
    <name evidence="7" type="ORF">VA596_44750</name>
</gene>
<dbReference type="InterPro" id="IPR011610">
    <property type="entry name" value="SAM_mthyl_Trfase_ML2640-like"/>
</dbReference>
<name>A0ABU5RK87_9PSEU</name>
<dbReference type="RefSeq" id="WP_323336125.1">
    <property type="nucleotide sequence ID" value="NZ_JAYFSI010000017.1"/>
</dbReference>